<dbReference type="Gene3D" id="3.40.50.2000">
    <property type="entry name" value="Glycogen Phosphorylase B"/>
    <property type="match status" value="2"/>
</dbReference>
<dbReference type="Proteomes" id="UP000050378">
    <property type="component" value="Unassembled WGS sequence"/>
</dbReference>
<dbReference type="RefSeq" id="WP_054553840.1">
    <property type="nucleotide sequence ID" value="NZ_LJTC01000010.1"/>
</dbReference>
<dbReference type="AlphaFoldDB" id="A0A0P7EH77"/>
<dbReference type="PANTHER" id="PTHR12526:SF638">
    <property type="entry name" value="SPORE COAT PROTEIN SA"/>
    <property type="match status" value="1"/>
</dbReference>
<protein>
    <submittedName>
        <fullName evidence="1">Uncharacterized protein</fullName>
    </submittedName>
</protein>
<comment type="caution">
    <text evidence="1">The sequence shown here is derived from an EMBL/GenBank/DDBJ whole genome shotgun (WGS) entry which is preliminary data.</text>
</comment>
<dbReference type="Pfam" id="PF13692">
    <property type="entry name" value="Glyco_trans_1_4"/>
    <property type="match status" value="1"/>
</dbReference>
<organism evidence="1 2">
    <name type="scientific">Pseudoalteromonas lipolytica</name>
    <dbReference type="NCBI Taxonomy" id="570156"/>
    <lineage>
        <taxon>Bacteria</taxon>
        <taxon>Pseudomonadati</taxon>
        <taxon>Pseudomonadota</taxon>
        <taxon>Gammaproteobacteria</taxon>
        <taxon>Alteromonadales</taxon>
        <taxon>Pseudoalteromonadaceae</taxon>
        <taxon>Pseudoalteromonas</taxon>
    </lineage>
</organism>
<reference evidence="1 2" key="1">
    <citation type="submission" date="2015-09" db="EMBL/GenBank/DDBJ databases">
        <title>Draft Genome Sequence of Pseudoalteromonas lipolytica UCD-48B.</title>
        <authorList>
            <person name="Krusor M."/>
            <person name="Coil D.A."/>
            <person name="Lang J.M."/>
            <person name="Eisen J.A."/>
            <person name="Alexiev A."/>
        </authorList>
    </citation>
    <scope>NUCLEOTIDE SEQUENCE [LARGE SCALE GENOMIC DNA]</scope>
    <source>
        <strain evidence="1 2">UCD-48B</strain>
    </source>
</reference>
<gene>
    <name evidence="1" type="ORF">AOG27_15105</name>
</gene>
<dbReference type="EMBL" id="LJTC01000010">
    <property type="protein sequence ID" value="KPM82637.1"/>
    <property type="molecule type" value="Genomic_DNA"/>
</dbReference>
<dbReference type="PANTHER" id="PTHR12526">
    <property type="entry name" value="GLYCOSYLTRANSFERASE"/>
    <property type="match status" value="1"/>
</dbReference>
<dbReference type="PATRIC" id="fig|570156.3.peg.4108"/>
<proteinExistence type="predicted"/>
<dbReference type="CDD" id="cd03801">
    <property type="entry name" value="GT4_PimA-like"/>
    <property type="match status" value="1"/>
</dbReference>
<evidence type="ECO:0000313" key="2">
    <source>
        <dbReference type="Proteomes" id="UP000050378"/>
    </source>
</evidence>
<evidence type="ECO:0000313" key="1">
    <source>
        <dbReference type="EMBL" id="KPM82637.1"/>
    </source>
</evidence>
<dbReference type="SUPFAM" id="SSF53756">
    <property type="entry name" value="UDP-Glycosyltransferase/glycogen phosphorylase"/>
    <property type="match status" value="1"/>
</dbReference>
<dbReference type="GO" id="GO:0016757">
    <property type="term" value="F:glycosyltransferase activity"/>
    <property type="evidence" value="ECO:0007669"/>
    <property type="project" value="TreeGrafter"/>
</dbReference>
<name>A0A0P7EH77_9GAMM</name>
<sequence length="344" mass="38772">MKYSVILFVDSSIIGGIESHIIALCNLLEQYNIKSSVLFYQDHNNIAFYNRLDNANIDYQFAGGCFLDLYKIIKELPSSSLLHTHGYKASILGKLACLMQNRRCISTYHAGEQGQGLVYLYNRLDKLLSYFSFNFAVSDILSKQIYKAELLENFISLNNKSKHSINIEREPINVGFVGRLSYEKAPDIFIETAKQFSSEYLNFHMFGDGPMASELDLTAITYHGQCEPEQIWPHLDVLVVCSRAEGLPMVVLEAMSNGVLVISAPVGQLVKIIEHLKNGLLMSDSSTDALVNQLNYLRSLSAEQKRNMLKNAKQLVEQRFSGKQQFEQLNKAYTASLPAFPPNS</sequence>
<dbReference type="OrthoDB" id="9768937at2"/>
<accession>A0A0P7EH77</accession>
<dbReference type="STRING" id="570156.AOG27_15105"/>